<evidence type="ECO:0000256" key="3">
    <source>
        <dbReference type="ARBA" id="ARBA00023125"/>
    </source>
</evidence>
<evidence type="ECO:0000256" key="2">
    <source>
        <dbReference type="ARBA" id="ARBA00022908"/>
    </source>
</evidence>
<keyword evidence="7" id="KW-1185">Reference proteome</keyword>
<dbReference type="Pfam" id="PF00589">
    <property type="entry name" value="Phage_integrase"/>
    <property type="match status" value="1"/>
</dbReference>
<protein>
    <recommendedName>
        <fullName evidence="5">Tyr recombinase domain-containing protein</fullName>
    </recommendedName>
</protein>
<dbReference type="InterPro" id="IPR050808">
    <property type="entry name" value="Phage_Integrase"/>
</dbReference>
<evidence type="ECO:0000313" key="7">
    <source>
        <dbReference type="Proteomes" id="UP000245753"/>
    </source>
</evidence>
<keyword evidence="3" id="KW-0238">DNA-binding</keyword>
<dbReference type="Gene3D" id="1.10.443.10">
    <property type="entry name" value="Intergrase catalytic core"/>
    <property type="match status" value="1"/>
</dbReference>
<reference evidence="6 7" key="1">
    <citation type="journal article" date="2018" name="Int. J. Syst. Evol. Microbiol.">
        <title>Bifidobacterium catulorum sp. nov., a novel taxon from the faeces of the baby common marmoset (Callithrix jacchus).</title>
        <authorList>
            <person name="Modesto M."/>
            <person name="Michelini S."/>
            <person name="Oki K."/>
            <person name="Biavati B."/>
            <person name="Watanabe K."/>
            <person name="Mattarelli P."/>
        </authorList>
    </citation>
    <scope>NUCLEOTIDE SEQUENCE [LARGE SCALE GENOMIC DNA]</scope>
    <source>
        <strain evidence="6 7">MRM 8.19</strain>
    </source>
</reference>
<dbReference type="RefSeq" id="WP_109136997.1">
    <property type="nucleotide sequence ID" value="NZ_QFFN01000006.1"/>
</dbReference>
<dbReference type="GO" id="GO:0015074">
    <property type="term" value="P:DNA integration"/>
    <property type="evidence" value="ECO:0007669"/>
    <property type="project" value="UniProtKB-KW"/>
</dbReference>
<gene>
    <name evidence="6" type="ORF">DF200_03985</name>
</gene>
<keyword evidence="2" id="KW-0229">DNA integration</keyword>
<dbReference type="InterPro" id="IPR013762">
    <property type="entry name" value="Integrase-like_cat_sf"/>
</dbReference>
<dbReference type="PROSITE" id="PS51898">
    <property type="entry name" value="TYR_RECOMBINASE"/>
    <property type="match status" value="1"/>
</dbReference>
<dbReference type="Proteomes" id="UP000245753">
    <property type="component" value="Unassembled WGS sequence"/>
</dbReference>
<dbReference type="CDD" id="cd01189">
    <property type="entry name" value="INT_ICEBs1_C_like"/>
    <property type="match status" value="1"/>
</dbReference>
<dbReference type="Pfam" id="PF14659">
    <property type="entry name" value="Phage_int_SAM_3"/>
    <property type="match status" value="1"/>
</dbReference>
<dbReference type="SUPFAM" id="SSF56349">
    <property type="entry name" value="DNA breaking-rejoining enzymes"/>
    <property type="match status" value="1"/>
</dbReference>
<keyword evidence="4" id="KW-0233">DNA recombination</keyword>
<dbReference type="OrthoDB" id="1822491at2"/>
<dbReference type="AlphaFoldDB" id="A0A2U2MTQ7"/>
<organism evidence="6 7">
    <name type="scientific">Bifidobacterium catulorum</name>
    <dbReference type="NCBI Taxonomy" id="1630173"/>
    <lineage>
        <taxon>Bacteria</taxon>
        <taxon>Bacillati</taxon>
        <taxon>Actinomycetota</taxon>
        <taxon>Actinomycetes</taxon>
        <taxon>Bifidobacteriales</taxon>
        <taxon>Bifidobacteriaceae</taxon>
        <taxon>Bifidobacterium</taxon>
    </lineage>
</organism>
<dbReference type="InterPro" id="IPR004107">
    <property type="entry name" value="Integrase_SAM-like_N"/>
</dbReference>
<comment type="similarity">
    <text evidence="1">Belongs to the 'phage' integrase family.</text>
</comment>
<evidence type="ECO:0000256" key="1">
    <source>
        <dbReference type="ARBA" id="ARBA00008857"/>
    </source>
</evidence>
<dbReference type="PANTHER" id="PTHR30629:SF2">
    <property type="entry name" value="PROPHAGE INTEGRASE INTS-RELATED"/>
    <property type="match status" value="1"/>
</dbReference>
<dbReference type="InterPro" id="IPR011010">
    <property type="entry name" value="DNA_brk_join_enz"/>
</dbReference>
<accession>A0A2U2MTQ7</accession>
<dbReference type="PANTHER" id="PTHR30629">
    <property type="entry name" value="PROPHAGE INTEGRASE"/>
    <property type="match status" value="1"/>
</dbReference>
<dbReference type="Gene3D" id="1.10.150.130">
    <property type="match status" value="1"/>
</dbReference>
<feature type="domain" description="Tyr recombinase" evidence="5">
    <location>
        <begin position="209"/>
        <end position="403"/>
    </location>
</feature>
<evidence type="ECO:0000256" key="4">
    <source>
        <dbReference type="ARBA" id="ARBA00023172"/>
    </source>
</evidence>
<proteinExistence type="inferred from homology"/>
<comment type="caution">
    <text evidence="6">The sequence shown here is derived from an EMBL/GenBank/DDBJ whole genome shotgun (WGS) entry which is preliminary data.</text>
</comment>
<sequence>MVGARKRQRRRFGKIRRISRGGREYIEASYPTPPEAFAKWPGLPQRQYKTVPPEYETEAESWLIAAERDIKLGIWTPPQTERAKRKRDSVTFRDYAQTWLKNRHKSTGEPIRETTKQKYREALRLYLYPYFGDRSMRSISASDVQAWWDGFTPVRANEGVSLEARRVNVYSTLRAIMRSAASEPIDDEGNTLIDVNPCKIKAVRVPAKHKIVIAELDQIKALCEALPDWMRLAVYISGYTGLREGECLGLQRRDIDLKARVIHVRRAAKTENYEDGSRKNVLGELKTRSSYRDAKFPENLVPLIEDHLRRYVGKEPEALLFPAQRAGGICSGQTFRNAFGRAKTKVPGLASMRPHDLRDTALTMLHAEGATTGELMRQAGHNTLAVASKYQHRVESHFDQVLRNFDADIIGVKGDKAVSKENKATQSSDLSTILAEMALPDRVRILKGLDPEKRLAMMRSFDEKTRIETMEQLLKEM</sequence>
<evidence type="ECO:0000259" key="5">
    <source>
        <dbReference type="PROSITE" id="PS51898"/>
    </source>
</evidence>
<dbReference type="GO" id="GO:0003677">
    <property type="term" value="F:DNA binding"/>
    <property type="evidence" value="ECO:0007669"/>
    <property type="project" value="UniProtKB-KW"/>
</dbReference>
<evidence type="ECO:0000313" key="6">
    <source>
        <dbReference type="EMBL" id="PWG60204.1"/>
    </source>
</evidence>
<dbReference type="GO" id="GO:0006310">
    <property type="term" value="P:DNA recombination"/>
    <property type="evidence" value="ECO:0007669"/>
    <property type="project" value="UniProtKB-KW"/>
</dbReference>
<dbReference type="InterPro" id="IPR002104">
    <property type="entry name" value="Integrase_catalytic"/>
</dbReference>
<dbReference type="InterPro" id="IPR010998">
    <property type="entry name" value="Integrase_recombinase_N"/>
</dbReference>
<dbReference type="EMBL" id="QFFN01000006">
    <property type="protein sequence ID" value="PWG60204.1"/>
    <property type="molecule type" value="Genomic_DNA"/>
</dbReference>
<name>A0A2U2MTQ7_9BIFI</name>